<proteinExistence type="predicted"/>
<evidence type="ECO:0000313" key="3">
    <source>
        <dbReference type="EMBL" id="OJT07896.1"/>
    </source>
</evidence>
<dbReference type="AlphaFoldDB" id="A0A1M2VK08"/>
<reference evidence="3 4" key="1">
    <citation type="submission" date="2016-10" db="EMBL/GenBank/DDBJ databases">
        <title>Genome sequence of the basidiomycete white-rot fungus Trametes pubescens.</title>
        <authorList>
            <person name="Makela M.R."/>
            <person name="Granchi Z."/>
            <person name="Peng M."/>
            <person name="De Vries R.P."/>
            <person name="Grigoriev I."/>
            <person name="Riley R."/>
            <person name="Hilden K."/>
        </authorList>
    </citation>
    <scope>NUCLEOTIDE SEQUENCE [LARGE SCALE GENOMIC DNA]</scope>
    <source>
        <strain evidence="3 4">FBCC735</strain>
    </source>
</reference>
<feature type="region of interest" description="Disordered" evidence="1">
    <location>
        <begin position="1"/>
        <end position="37"/>
    </location>
</feature>
<dbReference type="InterPro" id="IPR037056">
    <property type="entry name" value="RNase_H1_N_sf"/>
</dbReference>
<dbReference type="InterPro" id="IPR009027">
    <property type="entry name" value="Ribosomal_bL9/RNase_H1_N"/>
</dbReference>
<gene>
    <name evidence="3" type="ORF">TRAPUB_1208</name>
</gene>
<dbReference type="Gene3D" id="3.40.970.10">
    <property type="entry name" value="Ribonuclease H1, N-terminal domain"/>
    <property type="match status" value="1"/>
</dbReference>
<dbReference type="Pfam" id="PF01693">
    <property type="entry name" value="Cauli_VI"/>
    <property type="match status" value="1"/>
</dbReference>
<organism evidence="3 4">
    <name type="scientific">Trametes pubescens</name>
    <name type="common">White-rot fungus</name>
    <dbReference type="NCBI Taxonomy" id="154538"/>
    <lineage>
        <taxon>Eukaryota</taxon>
        <taxon>Fungi</taxon>
        <taxon>Dikarya</taxon>
        <taxon>Basidiomycota</taxon>
        <taxon>Agaricomycotina</taxon>
        <taxon>Agaricomycetes</taxon>
        <taxon>Polyporales</taxon>
        <taxon>Polyporaceae</taxon>
        <taxon>Trametes</taxon>
    </lineage>
</organism>
<dbReference type="InterPro" id="IPR011320">
    <property type="entry name" value="RNase_H1_N"/>
</dbReference>
<dbReference type="Proteomes" id="UP000184267">
    <property type="component" value="Unassembled WGS sequence"/>
</dbReference>
<accession>A0A1M2VK08</accession>
<dbReference type="STRING" id="154538.A0A1M2VK08"/>
<name>A0A1M2VK08_TRAPU</name>
<evidence type="ECO:0000313" key="4">
    <source>
        <dbReference type="Proteomes" id="UP000184267"/>
    </source>
</evidence>
<keyword evidence="4" id="KW-1185">Reference proteome</keyword>
<dbReference type="EMBL" id="MNAD01001106">
    <property type="protein sequence ID" value="OJT07896.1"/>
    <property type="molecule type" value="Genomic_DNA"/>
</dbReference>
<protein>
    <recommendedName>
        <fullName evidence="2">Ribonuclease H1 N-terminal domain-containing protein</fullName>
    </recommendedName>
</protein>
<dbReference type="OrthoDB" id="2757443at2759"/>
<dbReference type="SUPFAM" id="SSF55658">
    <property type="entry name" value="L9 N-domain-like"/>
    <property type="match status" value="1"/>
</dbReference>
<evidence type="ECO:0000256" key="1">
    <source>
        <dbReference type="SAM" id="MobiDB-lite"/>
    </source>
</evidence>
<comment type="caution">
    <text evidence="3">The sequence shown here is derived from an EMBL/GenBank/DDBJ whole genome shotgun (WGS) entry which is preliminary data.</text>
</comment>
<sequence length="123" mass="13510">MSPLVAFTTPPPSPVSRNGAAGSPAHPAHRAHDSGDNLAGVPSVRFLPWDASYEHIAAPDPHHRKWYVVTAGHKVGIWRTWLEMAEYVTGVAGNRHQSFKTRAEADGHYTYYKECGRVVIIAP</sequence>
<feature type="domain" description="Ribonuclease H1 N-terminal" evidence="2">
    <location>
        <begin position="65"/>
        <end position="105"/>
    </location>
</feature>
<evidence type="ECO:0000259" key="2">
    <source>
        <dbReference type="Pfam" id="PF01693"/>
    </source>
</evidence>